<dbReference type="InterPro" id="IPR004741">
    <property type="entry name" value="Oxa_For_antiport_fam_transptr"/>
</dbReference>
<keyword evidence="2" id="KW-0813">Transport</keyword>
<evidence type="ECO:0000256" key="2">
    <source>
        <dbReference type="ARBA" id="ARBA00022448"/>
    </source>
</evidence>
<accession>A0A9E9LYD0</accession>
<protein>
    <submittedName>
        <fullName evidence="8">Oxalate/formate MFS antiporter</fullName>
    </submittedName>
</protein>
<evidence type="ECO:0000259" key="7">
    <source>
        <dbReference type="PROSITE" id="PS50850"/>
    </source>
</evidence>
<feature type="transmembrane region" description="Helical" evidence="6">
    <location>
        <begin position="109"/>
        <end position="131"/>
    </location>
</feature>
<dbReference type="InterPro" id="IPR036259">
    <property type="entry name" value="MFS_trans_sf"/>
</dbReference>
<keyword evidence="5 6" id="KW-0472">Membrane</keyword>
<dbReference type="SUPFAM" id="SSF103473">
    <property type="entry name" value="MFS general substrate transporter"/>
    <property type="match status" value="1"/>
</dbReference>
<keyword evidence="3 6" id="KW-0812">Transmembrane</keyword>
<evidence type="ECO:0000256" key="4">
    <source>
        <dbReference type="ARBA" id="ARBA00022989"/>
    </source>
</evidence>
<feature type="transmembrane region" description="Helical" evidence="6">
    <location>
        <begin position="251"/>
        <end position="272"/>
    </location>
</feature>
<dbReference type="NCBIfam" id="TIGR04259">
    <property type="entry name" value="oxa_formateAnti"/>
    <property type="match status" value="1"/>
</dbReference>
<evidence type="ECO:0000256" key="5">
    <source>
        <dbReference type="ARBA" id="ARBA00023136"/>
    </source>
</evidence>
<dbReference type="InterPro" id="IPR011701">
    <property type="entry name" value="MFS"/>
</dbReference>
<feature type="transmembrane region" description="Helical" evidence="6">
    <location>
        <begin position="357"/>
        <end position="378"/>
    </location>
</feature>
<organism evidence="8 9">
    <name type="scientific">Oxalobacter vibrioformis</name>
    <dbReference type="NCBI Taxonomy" id="933080"/>
    <lineage>
        <taxon>Bacteria</taxon>
        <taxon>Pseudomonadati</taxon>
        <taxon>Pseudomonadota</taxon>
        <taxon>Betaproteobacteria</taxon>
        <taxon>Burkholderiales</taxon>
        <taxon>Oxalobacteraceae</taxon>
        <taxon>Oxalobacter</taxon>
    </lineage>
</organism>
<dbReference type="EMBL" id="CP098242">
    <property type="protein sequence ID" value="WAW10967.1"/>
    <property type="molecule type" value="Genomic_DNA"/>
</dbReference>
<dbReference type="CDD" id="cd17353">
    <property type="entry name" value="MFS_OFA_like"/>
    <property type="match status" value="1"/>
</dbReference>
<evidence type="ECO:0000256" key="6">
    <source>
        <dbReference type="SAM" id="Phobius"/>
    </source>
</evidence>
<dbReference type="InterPro" id="IPR052983">
    <property type="entry name" value="MFS_Riboflavin_Transporter"/>
</dbReference>
<dbReference type="PANTHER" id="PTHR43385:SF1">
    <property type="entry name" value="RIBOFLAVIN TRANSPORTER RIBJ"/>
    <property type="match status" value="1"/>
</dbReference>
<evidence type="ECO:0000313" key="8">
    <source>
        <dbReference type="EMBL" id="WAW10967.1"/>
    </source>
</evidence>
<feature type="transmembrane region" description="Helical" evidence="6">
    <location>
        <begin position="316"/>
        <end position="336"/>
    </location>
</feature>
<dbReference type="GO" id="GO:0019531">
    <property type="term" value="F:oxalate transmembrane transporter activity"/>
    <property type="evidence" value="ECO:0007669"/>
    <property type="project" value="InterPro"/>
</dbReference>
<feature type="transmembrane region" description="Helical" evidence="6">
    <location>
        <begin position="227"/>
        <end position="245"/>
    </location>
</feature>
<feature type="transmembrane region" description="Helical" evidence="6">
    <location>
        <begin position="83"/>
        <end position="103"/>
    </location>
</feature>
<keyword evidence="4 6" id="KW-1133">Transmembrane helix</keyword>
<dbReference type="Pfam" id="PF07690">
    <property type="entry name" value="MFS_1"/>
    <property type="match status" value="1"/>
</dbReference>
<keyword evidence="9" id="KW-1185">Reference proteome</keyword>
<feature type="transmembrane region" description="Helical" evidence="6">
    <location>
        <begin position="176"/>
        <end position="197"/>
    </location>
</feature>
<dbReference type="Proteomes" id="UP001156215">
    <property type="component" value="Chromosome"/>
</dbReference>
<dbReference type="KEGG" id="ovb:NB640_04855"/>
<dbReference type="GO" id="GO:0016020">
    <property type="term" value="C:membrane"/>
    <property type="evidence" value="ECO:0007669"/>
    <property type="project" value="UniProtKB-SubCell"/>
</dbReference>
<feature type="transmembrane region" description="Helical" evidence="6">
    <location>
        <begin position="20"/>
        <end position="40"/>
    </location>
</feature>
<dbReference type="InterPro" id="IPR026355">
    <property type="entry name" value="Oxa/Form_antiport"/>
</dbReference>
<dbReference type="Gene3D" id="1.20.1250.20">
    <property type="entry name" value="MFS general substrate transporter like domains"/>
    <property type="match status" value="2"/>
</dbReference>
<feature type="transmembrane region" description="Helical" evidence="6">
    <location>
        <begin position="292"/>
        <end position="310"/>
    </location>
</feature>
<dbReference type="NCBIfam" id="TIGR00890">
    <property type="entry name" value="2A0111"/>
    <property type="match status" value="1"/>
</dbReference>
<evidence type="ECO:0000256" key="1">
    <source>
        <dbReference type="ARBA" id="ARBA00004141"/>
    </source>
</evidence>
<name>A0A9E9LYD0_9BURK</name>
<evidence type="ECO:0000313" key="9">
    <source>
        <dbReference type="Proteomes" id="UP001156215"/>
    </source>
</evidence>
<reference evidence="8" key="1">
    <citation type="journal article" date="2022" name="Front. Microbiol.">
        <title>New perspectives on an old grouping: The genomic and phenotypic variability of Oxalobacter formigenes and the implications for calcium oxalate stone prevention.</title>
        <authorList>
            <person name="Chmiel J.A."/>
            <person name="Carr C."/>
            <person name="Stuivenberg G.A."/>
            <person name="Venema R."/>
            <person name="Chanyi R.M."/>
            <person name="Al K.F."/>
            <person name="Giguere D."/>
            <person name="Say H."/>
            <person name="Akouris P.P."/>
            <person name="Dominguez Romero S.A."/>
            <person name="Kwong A."/>
            <person name="Tai V."/>
            <person name="Koval S.F."/>
            <person name="Razvi H."/>
            <person name="Bjazevic J."/>
            <person name="Burton J.P."/>
        </authorList>
    </citation>
    <scope>NUCLEOTIDE SEQUENCE</scope>
    <source>
        <strain evidence="8">WoOx3</strain>
    </source>
</reference>
<sequence>MSTSVPTQPAKPAIPEGNRWFYLILAVLLMCMISGVQYAWTLFARPLTENLAVSLAAVQTAFTLSQVIQAASQPGGGFFVDKFGPKWTLMVGGLMVLIGWSSMGQAESIPVLYGLYILAGAGVGIIYGIAINTANRWFPDKRGLASGFTAAGYGLGVLPFLPLISSMLKTDGVGPAFMYTGIVMGIVIILIAFIIKFPGQQKGGVKKAIVATERDFNSGEMLRTPQFWVLWTAFFSVNFGFLFLVANSAPFGRTLGIAAGTMAIAITIQNLFNGGCRPFWGFLSDKIGRYKAMSIMFGVNAIAMFSFAHVSSMGTAFFIVMLGIAFFTSGGSYALFPSTNSDVFGTAYSARNYGFFWAAKATASIFGGGLGAAVATQFGWSTAFAISGATATLSFILATFVMPRMGPPKKRGMKTLETKPAVAPAN</sequence>
<evidence type="ECO:0000256" key="3">
    <source>
        <dbReference type="ARBA" id="ARBA00022692"/>
    </source>
</evidence>
<dbReference type="AlphaFoldDB" id="A0A9E9LYD0"/>
<comment type="subcellular location">
    <subcellularLocation>
        <location evidence="1">Membrane</location>
        <topology evidence="1">Multi-pass membrane protein</topology>
    </subcellularLocation>
</comment>
<proteinExistence type="predicted"/>
<gene>
    <name evidence="8" type="primary">oxlT</name>
    <name evidence="8" type="ORF">NB640_04855</name>
</gene>
<feature type="transmembrane region" description="Helical" evidence="6">
    <location>
        <begin position="143"/>
        <end position="164"/>
    </location>
</feature>
<dbReference type="PANTHER" id="PTHR43385">
    <property type="entry name" value="RIBOFLAVIN TRANSPORTER RIBJ"/>
    <property type="match status" value="1"/>
</dbReference>
<feature type="domain" description="Major facilitator superfamily (MFS) profile" evidence="7">
    <location>
        <begin position="19"/>
        <end position="406"/>
    </location>
</feature>
<dbReference type="PROSITE" id="PS50850">
    <property type="entry name" value="MFS"/>
    <property type="match status" value="1"/>
</dbReference>
<feature type="transmembrane region" description="Helical" evidence="6">
    <location>
        <begin position="52"/>
        <end position="71"/>
    </location>
</feature>
<feature type="transmembrane region" description="Helical" evidence="6">
    <location>
        <begin position="384"/>
        <end position="403"/>
    </location>
</feature>
<dbReference type="RefSeq" id="WP_269310050.1">
    <property type="nucleotide sequence ID" value="NZ_CP098242.1"/>
</dbReference>
<dbReference type="InterPro" id="IPR020846">
    <property type="entry name" value="MFS_dom"/>
</dbReference>